<dbReference type="Pfam" id="PF03547">
    <property type="entry name" value="Mem_trans"/>
    <property type="match status" value="2"/>
</dbReference>
<dbReference type="InterPro" id="IPR004776">
    <property type="entry name" value="Mem_transp_PIN-like"/>
</dbReference>
<evidence type="ECO:0000256" key="1">
    <source>
        <dbReference type="ARBA" id="ARBA00004141"/>
    </source>
</evidence>
<comment type="subcellular location">
    <subcellularLocation>
        <location evidence="1">Membrane</location>
        <topology evidence="1">Multi-pass membrane protein</topology>
    </subcellularLocation>
</comment>
<feature type="transmembrane region" description="Helical" evidence="7">
    <location>
        <begin position="184"/>
        <end position="203"/>
    </location>
</feature>
<feature type="transmembrane region" description="Helical" evidence="7">
    <location>
        <begin position="68"/>
        <end position="87"/>
    </location>
</feature>
<gene>
    <name evidence="8" type="ORF">GCM10017559_83760</name>
</gene>
<dbReference type="Proteomes" id="UP001499930">
    <property type="component" value="Unassembled WGS sequence"/>
</dbReference>
<keyword evidence="2" id="KW-0813">Transport</keyword>
<feature type="transmembrane region" description="Helical" evidence="7">
    <location>
        <begin position="94"/>
        <end position="116"/>
    </location>
</feature>
<dbReference type="EMBL" id="BAAAWD010000032">
    <property type="protein sequence ID" value="GAA3042112.1"/>
    <property type="molecule type" value="Genomic_DNA"/>
</dbReference>
<reference evidence="9" key="1">
    <citation type="journal article" date="2019" name="Int. J. Syst. Evol. Microbiol.">
        <title>The Global Catalogue of Microorganisms (GCM) 10K type strain sequencing project: providing services to taxonomists for standard genome sequencing and annotation.</title>
        <authorList>
            <consortium name="The Broad Institute Genomics Platform"/>
            <consortium name="The Broad Institute Genome Sequencing Center for Infectious Disease"/>
            <person name="Wu L."/>
            <person name="Ma J."/>
        </authorList>
    </citation>
    <scope>NUCLEOTIDE SEQUENCE [LARGE SCALE GENOMIC DNA]</scope>
    <source>
        <strain evidence="9">JCM 3106</strain>
    </source>
</reference>
<feature type="transmembrane region" description="Helical" evidence="7">
    <location>
        <begin position="240"/>
        <end position="261"/>
    </location>
</feature>
<organism evidence="8 9">
    <name type="scientific">Streptosporangium longisporum</name>
    <dbReference type="NCBI Taxonomy" id="46187"/>
    <lineage>
        <taxon>Bacteria</taxon>
        <taxon>Bacillati</taxon>
        <taxon>Actinomycetota</taxon>
        <taxon>Actinomycetes</taxon>
        <taxon>Streptosporangiales</taxon>
        <taxon>Streptosporangiaceae</taxon>
        <taxon>Streptosporangium</taxon>
    </lineage>
</organism>
<feature type="transmembrane region" description="Helical" evidence="7">
    <location>
        <begin position="37"/>
        <end position="56"/>
    </location>
</feature>
<dbReference type="PANTHER" id="PTHR36838">
    <property type="entry name" value="AUXIN EFFLUX CARRIER FAMILY PROTEIN"/>
    <property type="match status" value="1"/>
</dbReference>
<sequence length="294" mass="30490">MFRVQAVIAAFVPIWFIGALGWLAARSGRVGPRVQEALTAFAFTVAMPAVLFTTLSRTPLDRIQPGPLLAFAISTFTVGLLAFALFRGGPSDRVIGAMSSAYVNAGNLGIPVGLYVLNDATFVVSVLMFQVLLVSPLIFLGLGAGGSSFLAPLRTPIVVASFLGLGVSALGLRLPGLALRPLEILGGAAVPLALFSLGMSLNGSAVSWRTTGPAVVLKLLAQPLVAFLAGRFLLRLDGPALFAAVLFAGLPTAQNTYVYAAEYGRPTELPRDAILVSSVLSLGTLSVIALLGAR</sequence>
<accession>A0ABP6LI09</accession>
<keyword evidence="6 7" id="KW-0472">Membrane</keyword>
<evidence type="ECO:0000256" key="5">
    <source>
        <dbReference type="ARBA" id="ARBA00022989"/>
    </source>
</evidence>
<evidence type="ECO:0000256" key="6">
    <source>
        <dbReference type="ARBA" id="ARBA00023136"/>
    </source>
</evidence>
<evidence type="ECO:0000313" key="8">
    <source>
        <dbReference type="EMBL" id="GAA3042112.1"/>
    </source>
</evidence>
<keyword evidence="4 7" id="KW-0812">Transmembrane</keyword>
<feature type="transmembrane region" description="Helical" evidence="7">
    <location>
        <begin position="6"/>
        <end position="25"/>
    </location>
</feature>
<comment type="caution">
    <text evidence="8">The sequence shown here is derived from an EMBL/GenBank/DDBJ whole genome shotgun (WGS) entry which is preliminary data.</text>
</comment>
<evidence type="ECO:0000313" key="9">
    <source>
        <dbReference type="Proteomes" id="UP001499930"/>
    </source>
</evidence>
<keyword evidence="9" id="KW-1185">Reference proteome</keyword>
<feature type="transmembrane region" description="Helical" evidence="7">
    <location>
        <begin position="157"/>
        <end position="178"/>
    </location>
</feature>
<evidence type="ECO:0000256" key="2">
    <source>
        <dbReference type="ARBA" id="ARBA00022448"/>
    </source>
</evidence>
<evidence type="ECO:0000256" key="3">
    <source>
        <dbReference type="ARBA" id="ARBA00022475"/>
    </source>
</evidence>
<proteinExistence type="predicted"/>
<evidence type="ECO:0000256" key="7">
    <source>
        <dbReference type="SAM" id="Phobius"/>
    </source>
</evidence>
<keyword evidence="5 7" id="KW-1133">Transmembrane helix</keyword>
<name>A0ABP6LI09_9ACTN</name>
<protein>
    <submittedName>
        <fullName evidence="8">AEC family transporter</fullName>
    </submittedName>
</protein>
<evidence type="ECO:0000256" key="4">
    <source>
        <dbReference type="ARBA" id="ARBA00022692"/>
    </source>
</evidence>
<feature type="transmembrane region" description="Helical" evidence="7">
    <location>
        <begin position="122"/>
        <end position="145"/>
    </location>
</feature>
<feature type="transmembrane region" description="Helical" evidence="7">
    <location>
        <begin position="273"/>
        <end position="293"/>
    </location>
</feature>
<keyword evidence="3" id="KW-1003">Cell membrane</keyword>
<dbReference type="PANTHER" id="PTHR36838:SF3">
    <property type="entry name" value="TRANSPORTER AUXIN EFFLUX CARRIER EC FAMILY"/>
    <property type="match status" value="1"/>
</dbReference>